<dbReference type="InterPro" id="IPR018490">
    <property type="entry name" value="cNMP-bd_dom_sf"/>
</dbReference>
<keyword evidence="3" id="KW-1185">Reference proteome</keyword>
<feature type="domain" description="Cyclic nucleotide-binding" evidence="1">
    <location>
        <begin position="34"/>
        <end position="120"/>
    </location>
</feature>
<organism evidence="2 3">
    <name type="scientific">Sphingobacterium corticis</name>
    <dbReference type="NCBI Taxonomy" id="1812823"/>
    <lineage>
        <taxon>Bacteria</taxon>
        <taxon>Pseudomonadati</taxon>
        <taxon>Bacteroidota</taxon>
        <taxon>Sphingobacteriia</taxon>
        <taxon>Sphingobacteriales</taxon>
        <taxon>Sphingobacteriaceae</taxon>
        <taxon>Sphingobacterium</taxon>
    </lineage>
</organism>
<sequence length="197" mass="23229">MEISDLQRLRRTINQLLEIDDRNWELIAHNISYVNLKKGEKWIVEGKKENRIGFILDGNMRHYYTRDGEEKTTYFYFADHLVSAYFSALTNAPSKMSIQALTDCKLITFPYSLLTSLFDESKVWERFGRKLAEYLAIGLEERMVDLLVLSPKDRYLQLIQGNKRKIVEQIPQHYIADYLGVSPVSLSRIRKRIFSQR</sequence>
<dbReference type="Pfam" id="PF00027">
    <property type="entry name" value="cNMP_binding"/>
    <property type="match status" value="1"/>
</dbReference>
<evidence type="ECO:0000259" key="1">
    <source>
        <dbReference type="Pfam" id="PF00027"/>
    </source>
</evidence>
<dbReference type="EMBL" id="JBHUMA010000006">
    <property type="protein sequence ID" value="MFD2598706.1"/>
    <property type="molecule type" value="Genomic_DNA"/>
</dbReference>
<dbReference type="Proteomes" id="UP001597393">
    <property type="component" value="Unassembled WGS sequence"/>
</dbReference>
<proteinExistence type="predicted"/>
<protein>
    <submittedName>
        <fullName evidence="2">Crp/Fnr family transcriptional regulator</fullName>
    </submittedName>
</protein>
<comment type="caution">
    <text evidence="2">The sequence shown here is derived from an EMBL/GenBank/DDBJ whole genome shotgun (WGS) entry which is preliminary data.</text>
</comment>
<dbReference type="RefSeq" id="WP_380868822.1">
    <property type="nucleotide sequence ID" value="NZ_JBHUMA010000006.1"/>
</dbReference>
<dbReference type="InterPro" id="IPR014710">
    <property type="entry name" value="RmlC-like_jellyroll"/>
</dbReference>
<name>A0ABW5NJ26_9SPHI</name>
<reference evidence="3" key="1">
    <citation type="journal article" date="2019" name="Int. J. Syst. Evol. Microbiol.">
        <title>The Global Catalogue of Microorganisms (GCM) 10K type strain sequencing project: providing services to taxonomists for standard genome sequencing and annotation.</title>
        <authorList>
            <consortium name="The Broad Institute Genomics Platform"/>
            <consortium name="The Broad Institute Genome Sequencing Center for Infectious Disease"/>
            <person name="Wu L."/>
            <person name="Ma J."/>
        </authorList>
    </citation>
    <scope>NUCLEOTIDE SEQUENCE [LARGE SCALE GENOMIC DNA]</scope>
    <source>
        <strain evidence="3">KCTC 42248</strain>
    </source>
</reference>
<dbReference type="Gene3D" id="2.60.120.10">
    <property type="entry name" value="Jelly Rolls"/>
    <property type="match status" value="1"/>
</dbReference>
<gene>
    <name evidence="2" type="ORF">ACFSQ3_07050</name>
</gene>
<evidence type="ECO:0000313" key="2">
    <source>
        <dbReference type="EMBL" id="MFD2598706.1"/>
    </source>
</evidence>
<dbReference type="SUPFAM" id="SSF51206">
    <property type="entry name" value="cAMP-binding domain-like"/>
    <property type="match status" value="1"/>
</dbReference>
<evidence type="ECO:0000313" key="3">
    <source>
        <dbReference type="Proteomes" id="UP001597393"/>
    </source>
</evidence>
<accession>A0ABW5NJ26</accession>
<dbReference type="CDD" id="cd00038">
    <property type="entry name" value="CAP_ED"/>
    <property type="match status" value="1"/>
</dbReference>
<dbReference type="InterPro" id="IPR000595">
    <property type="entry name" value="cNMP-bd_dom"/>
</dbReference>